<accession>A0A8K0DLW8</accession>
<dbReference type="OrthoDB" id="10062525at2759"/>
<sequence>MTNILTAQDKVASFVREVQVGDVSMFTQLCEQLVNDEPEKITLESFVVQHLSAVMDSLKQYFPDRDNRQSNFWILRPFSTDDDIFKGEDVAAKVEFLGLSKDSSFKVEF</sequence>
<evidence type="ECO:0000259" key="1">
    <source>
        <dbReference type="PROSITE" id="PS51022"/>
    </source>
</evidence>
<evidence type="ECO:0000313" key="3">
    <source>
        <dbReference type="Proteomes" id="UP000801492"/>
    </source>
</evidence>
<dbReference type="AlphaFoldDB" id="A0A8K0DLW8"/>
<keyword evidence="3" id="KW-1185">Reference proteome</keyword>
<name>A0A8K0DLW8_IGNLU</name>
<evidence type="ECO:0000313" key="2">
    <source>
        <dbReference type="EMBL" id="KAF2905538.1"/>
    </source>
</evidence>
<dbReference type="Proteomes" id="UP000801492">
    <property type="component" value="Unassembled WGS sequence"/>
</dbReference>
<dbReference type="GO" id="GO:0030054">
    <property type="term" value="C:cell junction"/>
    <property type="evidence" value="ECO:0007669"/>
    <property type="project" value="UniProtKB-ARBA"/>
</dbReference>
<organism evidence="2 3">
    <name type="scientific">Ignelater luminosus</name>
    <name type="common">Cucubano</name>
    <name type="synonym">Pyrophorus luminosus</name>
    <dbReference type="NCBI Taxonomy" id="2038154"/>
    <lineage>
        <taxon>Eukaryota</taxon>
        <taxon>Metazoa</taxon>
        <taxon>Ecdysozoa</taxon>
        <taxon>Arthropoda</taxon>
        <taxon>Hexapoda</taxon>
        <taxon>Insecta</taxon>
        <taxon>Pterygota</taxon>
        <taxon>Neoptera</taxon>
        <taxon>Endopterygota</taxon>
        <taxon>Coleoptera</taxon>
        <taxon>Polyphaga</taxon>
        <taxon>Elateriformia</taxon>
        <taxon>Elateroidea</taxon>
        <taxon>Elateridae</taxon>
        <taxon>Agrypninae</taxon>
        <taxon>Pyrophorini</taxon>
        <taxon>Ignelater</taxon>
    </lineage>
</organism>
<dbReference type="EMBL" id="VTPC01000506">
    <property type="protein sequence ID" value="KAF2905538.1"/>
    <property type="molecule type" value="Genomic_DNA"/>
</dbReference>
<proteinExistence type="predicted"/>
<reference evidence="2" key="1">
    <citation type="submission" date="2019-08" db="EMBL/GenBank/DDBJ databases">
        <title>The genome of the North American firefly Photinus pyralis.</title>
        <authorList>
            <consortium name="Photinus pyralis genome working group"/>
            <person name="Fallon T.R."/>
            <person name="Sander Lower S.E."/>
            <person name="Weng J.-K."/>
        </authorList>
    </citation>
    <scope>NUCLEOTIDE SEQUENCE</scope>
    <source>
        <strain evidence="2">TRF0915ILg1</strain>
        <tissue evidence="2">Whole body</tissue>
    </source>
</reference>
<dbReference type="InterPro" id="IPR004172">
    <property type="entry name" value="L27_dom"/>
</dbReference>
<protein>
    <recommendedName>
        <fullName evidence="1">L27 domain-containing protein</fullName>
    </recommendedName>
</protein>
<gene>
    <name evidence="2" type="ORF">ILUMI_00638</name>
</gene>
<comment type="caution">
    <text evidence="2">The sequence shown here is derived from an EMBL/GenBank/DDBJ whole genome shotgun (WGS) entry which is preliminary data.</text>
</comment>
<feature type="domain" description="L27" evidence="1">
    <location>
        <begin position="1"/>
        <end position="19"/>
    </location>
</feature>
<dbReference type="PROSITE" id="PS51022">
    <property type="entry name" value="L27"/>
    <property type="match status" value="1"/>
</dbReference>